<dbReference type="Proteomes" id="UP000053647">
    <property type="component" value="Unassembled WGS sequence"/>
</dbReference>
<name>A0A0C9SY64_PAXIN</name>
<dbReference type="AlphaFoldDB" id="A0A0C9SY64"/>
<feature type="compositionally biased region" description="Polar residues" evidence="1">
    <location>
        <begin position="613"/>
        <end position="635"/>
    </location>
</feature>
<evidence type="ECO:0000256" key="1">
    <source>
        <dbReference type="SAM" id="MobiDB-lite"/>
    </source>
</evidence>
<evidence type="ECO:0000313" key="2">
    <source>
        <dbReference type="EMBL" id="KIJ14829.1"/>
    </source>
</evidence>
<dbReference type="EMBL" id="KN819340">
    <property type="protein sequence ID" value="KIJ14829.1"/>
    <property type="molecule type" value="Genomic_DNA"/>
</dbReference>
<evidence type="ECO:0008006" key="4">
    <source>
        <dbReference type="Google" id="ProtNLM"/>
    </source>
</evidence>
<sequence length="894" mass="97969">MSKPGLEERTLKRANPKTIQDKFLVGYQGWFTCAGDGKPIGEGHHGWLHWFNAPITYGGHPNMDLWPDVSEYSPSELYPAPGLKTANDEQVFLFSSRHQKTVQRHFHWMALHGVDGAFLQRFAGECENQGIRAVRDEVGARVREAAEAEGRVFAIMYDVSGVTPDRIQSILEKDWKHLVHDQRLLDSRNYLRENGKPVVALWGFGFNERNHTPDLVRSIVNFFRSNTPGGVYLVAGVPGYWRTSDSDADRNPEFVRVWTECFDALSPWTVGRYTNEEEADNWGEKRIKADAEYLKKLEEDGGRKVDYMPVVLPGGSGYNLSGGKWGRNDIKRNQGRFLWKQIYNARRAGVRTIYGAMWDEYDEGTALMPVVSSTSQLPVHPTYKFLALDADGYDLPSDWYMRVVGFAAEGFHGERTLLETFPVKELQDYWGTRPHYEEIDTEKVQQRLTDEAGNAFRAWEAAAAGQGAIDEAPPPPYTEEEIQQEEVRQQRVQGSQAQLGQSSGGASNPWPQLSQDPGPAPALPARHSSLTVSGTAASFSSASLGRSQSAHPPAVDMSSHPSQPVRKSTKPQYPPEKVEVVMAPPTVHSRRQSSPSGPNTSASISSLADDFSRQNISASPSWPSTQSTYQPGHATSYSSSPTVGMPSSSTSPPNDLGHGPGGWRPPAHSPRPSLPGGTHSPPWQPVHAPSQDIFYSPSQIPSHLPQLPPQSLRPGSHPPSPPTRPHDVMAFPGVTHYGGSGSGTPGFPSPGHMSPSSSSYAPQGQSQESYPYYYYNQTTTGGPQPPGPYAPYGYGHDNSHTPHSHSPPPMMAQGGVPAPSIPPRPPMHPQSSSYYAPFSSAPYGAGRGAGGFGIGGRNAWDTVEEIAGKDARRQLEKRMKSLTQTGTSLLNKLK</sequence>
<proteinExistence type="predicted"/>
<accession>A0A0C9SY64</accession>
<dbReference type="OrthoDB" id="2589715at2759"/>
<feature type="compositionally biased region" description="Low complexity" evidence="1">
    <location>
        <begin position="636"/>
        <end position="653"/>
    </location>
</feature>
<dbReference type="CDD" id="cd11576">
    <property type="entry name" value="GH99_GH71_like_2"/>
    <property type="match status" value="1"/>
</dbReference>
<organism evidence="2 3">
    <name type="scientific">Paxillus involutus ATCC 200175</name>
    <dbReference type="NCBI Taxonomy" id="664439"/>
    <lineage>
        <taxon>Eukaryota</taxon>
        <taxon>Fungi</taxon>
        <taxon>Dikarya</taxon>
        <taxon>Basidiomycota</taxon>
        <taxon>Agaricomycotina</taxon>
        <taxon>Agaricomycetes</taxon>
        <taxon>Agaricomycetidae</taxon>
        <taxon>Boletales</taxon>
        <taxon>Paxilineae</taxon>
        <taxon>Paxillaceae</taxon>
        <taxon>Paxillus</taxon>
    </lineage>
</organism>
<dbReference type="HOGENOM" id="CLU_013292_0_0_1"/>
<feature type="compositionally biased region" description="Polar residues" evidence="1">
    <location>
        <begin position="541"/>
        <end position="550"/>
    </location>
</feature>
<feature type="compositionally biased region" description="Pro residues" evidence="1">
    <location>
        <begin position="819"/>
        <end position="828"/>
    </location>
</feature>
<keyword evidence="3" id="KW-1185">Reference proteome</keyword>
<dbReference type="Gene3D" id="3.20.20.80">
    <property type="entry name" value="Glycosidases"/>
    <property type="match status" value="1"/>
</dbReference>
<feature type="compositionally biased region" description="Low complexity" evidence="1">
    <location>
        <begin position="490"/>
        <end position="507"/>
    </location>
</feature>
<feature type="compositionally biased region" description="Low complexity" evidence="1">
    <location>
        <begin position="696"/>
        <end position="715"/>
    </location>
</feature>
<protein>
    <recommendedName>
        <fullName evidence="4">Xylosidase/arabinosidase</fullName>
    </recommendedName>
</protein>
<feature type="compositionally biased region" description="Low complexity" evidence="1">
    <location>
        <begin position="745"/>
        <end position="767"/>
    </location>
</feature>
<feature type="compositionally biased region" description="Polar residues" evidence="1">
    <location>
        <begin position="592"/>
        <end position="606"/>
    </location>
</feature>
<reference evidence="3" key="2">
    <citation type="submission" date="2015-01" db="EMBL/GenBank/DDBJ databases">
        <title>Evolutionary Origins and Diversification of the Mycorrhizal Mutualists.</title>
        <authorList>
            <consortium name="DOE Joint Genome Institute"/>
            <consortium name="Mycorrhizal Genomics Consortium"/>
            <person name="Kohler A."/>
            <person name="Kuo A."/>
            <person name="Nagy L.G."/>
            <person name="Floudas D."/>
            <person name="Copeland A."/>
            <person name="Barry K.W."/>
            <person name="Cichocki N."/>
            <person name="Veneault-Fourrey C."/>
            <person name="LaButti K."/>
            <person name="Lindquist E.A."/>
            <person name="Lipzen A."/>
            <person name="Lundell T."/>
            <person name="Morin E."/>
            <person name="Murat C."/>
            <person name="Riley R."/>
            <person name="Ohm R."/>
            <person name="Sun H."/>
            <person name="Tunlid A."/>
            <person name="Henrissat B."/>
            <person name="Grigoriev I.V."/>
            <person name="Hibbett D.S."/>
            <person name="Martin F."/>
        </authorList>
    </citation>
    <scope>NUCLEOTIDE SEQUENCE [LARGE SCALE GENOMIC DNA]</scope>
    <source>
        <strain evidence="3">ATCC 200175</strain>
    </source>
</reference>
<feature type="region of interest" description="Disordered" evidence="1">
    <location>
        <begin position="463"/>
        <end position="526"/>
    </location>
</feature>
<reference evidence="2 3" key="1">
    <citation type="submission" date="2014-06" db="EMBL/GenBank/DDBJ databases">
        <authorList>
            <consortium name="DOE Joint Genome Institute"/>
            <person name="Kuo A."/>
            <person name="Kohler A."/>
            <person name="Nagy L.G."/>
            <person name="Floudas D."/>
            <person name="Copeland A."/>
            <person name="Barry K.W."/>
            <person name="Cichocki N."/>
            <person name="Veneault-Fourrey C."/>
            <person name="LaButti K."/>
            <person name="Lindquist E.A."/>
            <person name="Lipzen A."/>
            <person name="Lundell T."/>
            <person name="Morin E."/>
            <person name="Murat C."/>
            <person name="Sun H."/>
            <person name="Tunlid A."/>
            <person name="Henrissat B."/>
            <person name="Grigoriev I.V."/>
            <person name="Hibbett D.S."/>
            <person name="Martin F."/>
            <person name="Nordberg H.P."/>
            <person name="Cantor M.N."/>
            <person name="Hua S.X."/>
        </authorList>
    </citation>
    <scope>NUCLEOTIDE SEQUENCE [LARGE SCALE GENOMIC DNA]</scope>
    <source>
        <strain evidence="2 3">ATCC 200175</strain>
    </source>
</reference>
<feature type="region of interest" description="Disordered" evidence="1">
    <location>
        <begin position="541"/>
        <end position="833"/>
    </location>
</feature>
<gene>
    <name evidence="2" type="ORF">PAXINDRAFT_169514</name>
</gene>
<evidence type="ECO:0000313" key="3">
    <source>
        <dbReference type="Proteomes" id="UP000053647"/>
    </source>
</evidence>